<name>A0AAV0B2B7_PHAPC</name>
<reference evidence="3" key="1">
    <citation type="submission" date="2022-06" db="EMBL/GenBank/DDBJ databases">
        <authorList>
            <consortium name="SYNGENTA / RWTH Aachen University"/>
        </authorList>
    </citation>
    <scope>NUCLEOTIDE SEQUENCE</scope>
</reference>
<keyword evidence="3" id="KW-0378">Hydrolase</keyword>
<sequence length="343" mass="38885">MTLLLSSSWLNTFVRFGINILKLNAAVGVVLGGLLYFFQGKLIYPSGMPPGSREKVPIPSDFEIKDWEEIELVSPDQVRIQAFTILATPPPISMIINSLRNNKFDKDVSRGRDLNSDQDLINEWRSRRPTILMLHANAGNVGHRLPLSKVFVEKFRFNVLAISYRGYGHSTGSPSEVGILSDSQTALDYLRSHPILRNSLIFLYGQSLGGAVAIGLVSDRKNRGKISGVVLENTFSNLRKLIPFVMPVLKPFRFLCHQTWKSDERIESLDPKDSPPFLFLSGSKDDLVPASHFRELFELCKTDKKKWVDFQNGHHNDTCLQEGYFPIIAEWIEEILNRTEPKK</sequence>
<comment type="caution">
    <text evidence="3">The sequence shown here is derived from an EMBL/GenBank/DDBJ whole genome shotgun (WGS) entry which is preliminary data.</text>
</comment>
<feature type="domain" description="Serine aminopeptidase S33" evidence="2">
    <location>
        <begin position="156"/>
        <end position="261"/>
    </location>
</feature>
<dbReference type="SUPFAM" id="SSF53474">
    <property type="entry name" value="alpha/beta-Hydrolases"/>
    <property type="match status" value="1"/>
</dbReference>
<dbReference type="AlphaFoldDB" id="A0AAV0B2B7"/>
<dbReference type="InterPro" id="IPR029058">
    <property type="entry name" value="AB_hydrolase_fold"/>
</dbReference>
<evidence type="ECO:0000313" key="4">
    <source>
        <dbReference type="Proteomes" id="UP001153365"/>
    </source>
</evidence>
<keyword evidence="1" id="KW-1133">Transmembrane helix</keyword>
<dbReference type="GO" id="GO:0016020">
    <property type="term" value="C:membrane"/>
    <property type="evidence" value="ECO:0007669"/>
    <property type="project" value="TreeGrafter"/>
</dbReference>
<feature type="transmembrane region" description="Helical" evidence="1">
    <location>
        <begin position="20"/>
        <end position="38"/>
    </location>
</feature>
<evidence type="ECO:0000256" key="1">
    <source>
        <dbReference type="SAM" id="Phobius"/>
    </source>
</evidence>
<evidence type="ECO:0000259" key="2">
    <source>
        <dbReference type="Pfam" id="PF12146"/>
    </source>
</evidence>
<dbReference type="InterPro" id="IPR022742">
    <property type="entry name" value="Hydrolase_4"/>
</dbReference>
<protein>
    <submittedName>
        <fullName evidence="3">Alpha/Beta hydrolase protein</fullName>
    </submittedName>
</protein>
<proteinExistence type="predicted"/>
<accession>A0AAV0B2B7</accession>
<keyword evidence="4" id="KW-1185">Reference proteome</keyword>
<dbReference type="Gene3D" id="3.40.50.1820">
    <property type="entry name" value="alpha/beta hydrolase"/>
    <property type="match status" value="1"/>
</dbReference>
<gene>
    <name evidence="3" type="ORF">PPACK8108_LOCUS11571</name>
</gene>
<dbReference type="GO" id="GO:0008474">
    <property type="term" value="F:palmitoyl-(protein) hydrolase activity"/>
    <property type="evidence" value="ECO:0007669"/>
    <property type="project" value="TreeGrafter"/>
</dbReference>
<dbReference type="Pfam" id="PF12146">
    <property type="entry name" value="Hydrolase_4"/>
    <property type="match status" value="1"/>
</dbReference>
<dbReference type="PANTHER" id="PTHR12277">
    <property type="entry name" value="ALPHA/BETA HYDROLASE DOMAIN-CONTAINING PROTEIN"/>
    <property type="match status" value="1"/>
</dbReference>
<dbReference type="PANTHER" id="PTHR12277:SF81">
    <property type="entry name" value="PROTEIN ABHD13"/>
    <property type="match status" value="1"/>
</dbReference>
<keyword evidence="1" id="KW-0472">Membrane</keyword>
<keyword evidence="1" id="KW-0812">Transmembrane</keyword>
<evidence type="ECO:0000313" key="3">
    <source>
        <dbReference type="EMBL" id="CAH7676435.1"/>
    </source>
</evidence>
<organism evidence="3 4">
    <name type="scientific">Phakopsora pachyrhizi</name>
    <name type="common">Asian soybean rust disease fungus</name>
    <dbReference type="NCBI Taxonomy" id="170000"/>
    <lineage>
        <taxon>Eukaryota</taxon>
        <taxon>Fungi</taxon>
        <taxon>Dikarya</taxon>
        <taxon>Basidiomycota</taxon>
        <taxon>Pucciniomycotina</taxon>
        <taxon>Pucciniomycetes</taxon>
        <taxon>Pucciniales</taxon>
        <taxon>Phakopsoraceae</taxon>
        <taxon>Phakopsora</taxon>
    </lineage>
</organism>
<dbReference type="EMBL" id="CALTRL010002683">
    <property type="protein sequence ID" value="CAH7676435.1"/>
    <property type="molecule type" value="Genomic_DNA"/>
</dbReference>
<dbReference type="Proteomes" id="UP001153365">
    <property type="component" value="Unassembled WGS sequence"/>
</dbReference>